<proteinExistence type="predicted"/>
<feature type="region of interest" description="Disordered" evidence="1">
    <location>
        <begin position="186"/>
        <end position="215"/>
    </location>
</feature>
<dbReference type="AlphaFoldDB" id="A0A8S1MAF6"/>
<dbReference type="Proteomes" id="UP000692954">
    <property type="component" value="Unassembled WGS sequence"/>
</dbReference>
<keyword evidence="3" id="KW-1185">Reference proteome</keyword>
<sequence length="364" mass="40840">MLSTSASSVSYRQKGKLPSANSKLYKGFVHDATSKLSVGSIPAKLELIIYRDQSTKAFGSSEPRFKQQMPDNPGPQEYDCGLYQFGKVQSESISNKGTGGLACSQERNVFAPKYVNSGPGPGQYNSNQSLNSSQSTNNPSFFMRQQQQKSVEKVEVINPGPGEYDMPQPKKANVVKYVFSSKTLRGQFQNKPDNPPPGQYEVQNQLSKPEHKGPTSSFYPDGAQLREITPQQQIVAMMLNDKDKQNDKILPGPGDYEIKFPTFDPDYIVKKELSSFAIQPGKDRFGRQEREQEPEKIGPGSYQLPSKFDEIAKDKLLVSGNVFMSESLRQPYGDFDKKLGPNPKSPYILPKKKNFHFNLQRKWV</sequence>
<reference evidence="2" key="1">
    <citation type="submission" date="2021-01" db="EMBL/GenBank/DDBJ databases">
        <authorList>
            <consortium name="Genoscope - CEA"/>
            <person name="William W."/>
        </authorList>
    </citation>
    <scope>NUCLEOTIDE SEQUENCE</scope>
</reference>
<dbReference type="PANTHER" id="PTHR21580:SF60">
    <property type="entry name" value="SPERM-TAIL PG-RICH REPEAT-CONTAINING PROTEIN 2"/>
    <property type="match status" value="1"/>
</dbReference>
<feature type="compositionally biased region" description="Low complexity" evidence="1">
    <location>
        <begin position="123"/>
        <end position="148"/>
    </location>
</feature>
<evidence type="ECO:0000313" key="3">
    <source>
        <dbReference type="Proteomes" id="UP000692954"/>
    </source>
</evidence>
<gene>
    <name evidence="2" type="ORF">PSON_ATCC_30995.1.T0360018</name>
</gene>
<dbReference type="PANTHER" id="PTHR21580">
    <property type="entry name" value="SHIPPO-1-RELATED"/>
    <property type="match status" value="1"/>
</dbReference>
<dbReference type="OrthoDB" id="284284at2759"/>
<dbReference type="Pfam" id="PF07004">
    <property type="entry name" value="SHIPPO-rpt"/>
    <property type="match status" value="3"/>
</dbReference>
<accession>A0A8S1MAF6</accession>
<evidence type="ECO:0008006" key="4">
    <source>
        <dbReference type="Google" id="ProtNLM"/>
    </source>
</evidence>
<dbReference type="InterPro" id="IPR051291">
    <property type="entry name" value="CIMAP"/>
</dbReference>
<dbReference type="InterPro" id="IPR010736">
    <property type="entry name" value="SHIPPO-rpt"/>
</dbReference>
<protein>
    <recommendedName>
        <fullName evidence="4">Sperm-tail PG-rich repeat-containing protein 2</fullName>
    </recommendedName>
</protein>
<evidence type="ECO:0000313" key="2">
    <source>
        <dbReference type="EMBL" id="CAD8077217.1"/>
    </source>
</evidence>
<evidence type="ECO:0000256" key="1">
    <source>
        <dbReference type="SAM" id="MobiDB-lite"/>
    </source>
</evidence>
<comment type="caution">
    <text evidence="2">The sequence shown here is derived from an EMBL/GenBank/DDBJ whole genome shotgun (WGS) entry which is preliminary data.</text>
</comment>
<feature type="region of interest" description="Disordered" evidence="1">
    <location>
        <begin position="113"/>
        <end position="151"/>
    </location>
</feature>
<organism evidence="2 3">
    <name type="scientific">Paramecium sonneborni</name>
    <dbReference type="NCBI Taxonomy" id="65129"/>
    <lineage>
        <taxon>Eukaryota</taxon>
        <taxon>Sar</taxon>
        <taxon>Alveolata</taxon>
        <taxon>Ciliophora</taxon>
        <taxon>Intramacronucleata</taxon>
        <taxon>Oligohymenophorea</taxon>
        <taxon>Peniculida</taxon>
        <taxon>Parameciidae</taxon>
        <taxon>Paramecium</taxon>
    </lineage>
</organism>
<dbReference type="EMBL" id="CAJJDN010000036">
    <property type="protein sequence ID" value="CAD8077217.1"/>
    <property type="molecule type" value="Genomic_DNA"/>
</dbReference>
<name>A0A8S1MAF6_9CILI</name>